<dbReference type="GO" id="GO:0005886">
    <property type="term" value="C:plasma membrane"/>
    <property type="evidence" value="ECO:0007669"/>
    <property type="project" value="TreeGrafter"/>
</dbReference>
<dbReference type="SUPFAM" id="SSF161098">
    <property type="entry name" value="MetI-like"/>
    <property type="match status" value="1"/>
</dbReference>
<comment type="caution">
    <text evidence="9">The sequence shown here is derived from an EMBL/GenBank/DDBJ whole genome shotgun (WGS) entry which is preliminary data.</text>
</comment>
<evidence type="ECO:0000313" key="9">
    <source>
        <dbReference type="EMBL" id="HIR54670.1"/>
    </source>
</evidence>
<keyword evidence="6 7" id="KW-0472">Membrane</keyword>
<evidence type="ECO:0000313" key="10">
    <source>
        <dbReference type="Proteomes" id="UP000824238"/>
    </source>
</evidence>
<dbReference type="EMBL" id="DVHH01000089">
    <property type="protein sequence ID" value="HIR54670.1"/>
    <property type="molecule type" value="Genomic_DNA"/>
</dbReference>
<comment type="subcellular location">
    <subcellularLocation>
        <location evidence="1">Membrane</location>
        <topology evidence="1">Multi-pass membrane protein</topology>
    </subcellularLocation>
</comment>
<dbReference type="InterPro" id="IPR043429">
    <property type="entry name" value="ArtM/GltK/GlnP/TcyL/YhdX-like"/>
</dbReference>
<dbReference type="PANTHER" id="PTHR30614">
    <property type="entry name" value="MEMBRANE COMPONENT OF AMINO ACID ABC TRANSPORTER"/>
    <property type="match status" value="1"/>
</dbReference>
<evidence type="ECO:0000259" key="8">
    <source>
        <dbReference type="Pfam" id="PF00528"/>
    </source>
</evidence>
<dbReference type="Gene3D" id="1.10.3720.10">
    <property type="entry name" value="MetI-like"/>
    <property type="match status" value="1"/>
</dbReference>
<organism evidence="9 10">
    <name type="scientific">Candidatus Scatomorpha intestinigallinarum</name>
    <dbReference type="NCBI Taxonomy" id="2840923"/>
    <lineage>
        <taxon>Bacteria</taxon>
        <taxon>Bacillati</taxon>
        <taxon>Bacillota</taxon>
        <taxon>Clostridia</taxon>
        <taxon>Eubacteriales</taxon>
        <taxon>Candidatus Scatomorpha</taxon>
    </lineage>
</organism>
<evidence type="ECO:0000256" key="2">
    <source>
        <dbReference type="ARBA" id="ARBA00010072"/>
    </source>
</evidence>
<dbReference type="InterPro" id="IPR000515">
    <property type="entry name" value="MetI-like"/>
</dbReference>
<evidence type="ECO:0000256" key="1">
    <source>
        <dbReference type="ARBA" id="ARBA00004141"/>
    </source>
</evidence>
<feature type="domain" description="ABC transmembrane type-1" evidence="8">
    <location>
        <begin position="89"/>
        <end position="274"/>
    </location>
</feature>
<proteinExistence type="inferred from homology"/>
<keyword evidence="3 7" id="KW-0812">Transmembrane</keyword>
<dbReference type="GO" id="GO:0055085">
    <property type="term" value="P:transmembrane transport"/>
    <property type="evidence" value="ECO:0007669"/>
    <property type="project" value="InterPro"/>
</dbReference>
<protein>
    <submittedName>
        <fullName evidence="9">Amino acid ABC transporter permease</fullName>
    </submittedName>
</protein>
<dbReference type="CDD" id="cd06261">
    <property type="entry name" value="TM_PBP2"/>
    <property type="match status" value="1"/>
</dbReference>
<reference evidence="9" key="2">
    <citation type="journal article" date="2021" name="PeerJ">
        <title>Extensive microbial diversity within the chicken gut microbiome revealed by metagenomics and culture.</title>
        <authorList>
            <person name="Gilroy R."/>
            <person name="Ravi A."/>
            <person name="Getino M."/>
            <person name="Pursley I."/>
            <person name="Horton D.L."/>
            <person name="Alikhan N.F."/>
            <person name="Baker D."/>
            <person name="Gharbi K."/>
            <person name="Hall N."/>
            <person name="Watson M."/>
            <person name="Adriaenssens E.M."/>
            <person name="Foster-Nyarko E."/>
            <person name="Jarju S."/>
            <person name="Secka A."/>
            <person name="Antonio M."/>
            <person name="Oren A."/>
            <person name="Chaudhuri R.R."/>
            <person name="La Ragione R."/>
            <person name="Hildebrand F."/>
            <person name="Pallen M.J."/>
        </authorList>
    </citation>
    <scope>NUCLEOTIDE SEQUENCE</scope>
    <source>
        <strain evidence="9">ChiGjej3B3-7149</strain>
    </source>
</reference>
<keyword evidence="4" id="KW-0029">Amino-acid transport</keyword>
<dbReference type="InterPro" id="IPR035906">
    <property type="entry name" value="MetI-like_sf"/>
</dbReference>
<feature type="transmembrane region" description="Helical" evidence="7">
    <location>
        <begin position="108"/>
        <end position="128"/>
    </location>
</feature>
<reference evidence="9" key="1">
    <citation type="submission" date="2020-10" db="EMBL/GenBank/DDBJ databases">
        <authorList>
            <person name="Gilroy R."/>
        </authorList>
    </citation>
    <scope>NUCLEOTIDE SEQUENCE</scope>
    <source>
        <strain evidence="9">ChiGjej3B3-7149</strain>
    </source>
</reference>
<evidence type="ECO:0000256" key="3">
    <source>
        <dbReference type="ARBA" id="ARBA00022692"/>
    </source>
</evidence>
<dbReference type="Pfam" id="PF00528">
    <property type="entry name" value="BPD_transp_1"/>
    <property type="match status" value="1"/>
</dbReference>
<keyword evidence="5 7" id="KW-1133">Transmembrane helix</keyword>
<evidence type="ECO:0000256" key="5">
    <source>
        <dbReference type="ARBA" id="ARBA00022989"/>
    </source>
</evidence>
<evidence type="ECO:0000256" key="4">
    <source>
        <dbReference type="ARBA" id="ARBA00022970"/>
    </source>
</evidence>
<feature type="transmembrane region" description="Helical" evidence="7">
    <location>
        <begin position="20"/>
        <end position="42"/>
    </location>
</feature>
<accession>A0A9D1IZ22</accession>
<feature type="transmembrane region" description="Helical" evidence="7">
    <location>
        <begin position="245"/>
        <end position="268"/>
    </location>
</feature>
<dbReference type="Proteomes" id="UP000824238">
    <property type="component" value="Unassembled WGS sequence"/>
</dbReference>
<dbReference type="GO" id="GO:0006865">
    <property type="term" value="P:amino acid transport"/>
    <property type="evidence" value="ECO:0007669"/>
    <property type="project" value="UniProtKB-KW"/>
</dbReference>
<dbReference type="PANTHER" id="PTHR30614:SF20">
    <property type="entry name" value="GLUTAMINE TRANSPORT SYSTEM PERMEASE PROTEIN GLNP"/>
    <property type="match status" value="1"/>
</dbReference>
<evidence type="ECO:0000256" key="6">
    <source>
        <dbReference type="ARBA" id="ARBA00023136"/>
    </source>
</evidence>
<gene>
    <name evidence="9" type="ORF">IAD36_03580</name>
</gene>
<name>A0A9D1IZ22_9FIRM</name>
<sequence>MFQTVISALNEGFVQTLKLFVVTLVGSIPLGLIICFGSMSRWAPLGLPGRRLAARKAALDRQLEEDGEPIVDGGRVLSPVSARKKSGSLGFWSKVLLGFKPISLISRLIVWIIRGTPLMLQLLIIFYIPGYIFDSNPWNFAEGRFAAAAVMFIVNYACYFSEIYRGGIQGVPLGQQEAGQVLGMTKGQIFRHVTLLQMIKRIVPPMANEVITLVKDTSLARIISYQEVIWAGYAFLKGSHGYSGLIWPLFFTGIYYLIFNGIVSFLLGRLERKLEFFR</sequence>
<evidence type="ECO:0000256" key="7">
    <source>
        <dbReference type="SAM" id="Phobius"/>
    </source>
</evidence>
<keyword evidence="4" id="KW-0813">Transport</keyword>
<dbReference type="AlphaFoldDB" id="A0A9D1IZ22"/>
<comment type="similarity">
    <text evidence="2">Belongs to the binding-protein-dependent transport system permease family. HisMQ subfamily.</text>
</comment>